<proteinExistence type="predicted"/>
<dbReference type="InterPro" id="IPR010835">
    <property type="entry name" value="DUF1439"/>
</dbReference>
<dbReference type="AlphaFoldDB" id="A0AAD0SND1"/>
<name>A0AAD0SND1_9BACT</name>
<protein>
    <submittedName>
        <fullName evidence="1">DUF1439 domain-containing protein</fullName>
    </submittedName>
</protein>
<keyword evidence="2" id="KW-1185">Reference proteome</keyword>
<dbReference type="Proteomes" id="UP000263040">
    <property type="component" value="Chromosome"/>
</dbReference>
<dbReference type="Gene3D" id="3.15.10.40">
    <property type="entry name" value="Uncharacterised protein PF07273, DUF1439"/>
    <property type="match status" value="1"/>
</dbReference>
<dbReference type="KEGG" id="asui:ASUIS_0171"/>
<dbReference type="EMBL" id="CP032100">
    <property type="protein sequence ID" value="AXX88686.1"/>
    <property type="molecule type" value="Genomic_DNA"/>
</dbReference>
<reference evidence="1 2" key="1">
    <citation type="submission" date="2018-08" db="EMBL/GenBank/DDBJ databases">
        <title>Complete genome of the Arcobacter suis type strain LMG 26152.</title>
        <authorList>
            <person name="Miller W.G."/>
            <person name="Yee E."/>
            <person name="Bono J.L."/>
        </authorList>
    </citation>
    <scope>NUCLEOTIDE SEQUENCE [LARGE SCALE GENOMIC DNA]</scope>
    <source>
        <strain evidence="1 2">CECT 7833</strain>
    </source>
</reference>
<evidence type="ECO:0000313" key="1">
    <source>
        <dbReference type="EMBL" id="AXX88686.1"/>
    </source>
</evidence>
<gene>
    <name evidence="1" type="ORF">ASUIS_0171</name>
</gene>
<dbReference type="PROSITE" id="PS51257">
    <property type="entry name" value="PROKAR_LIPOPROTEIN"/>
    <property type="match status" value="1"/>
</dbReference>
<sequence>MYIFKKLQILLVLFSLLFFTACIKKLDSNGLTLKIEESELNNFSQEFPINQDFVFANIQLQKPHIYVKNGTNRLAATINMNFSTVFIPSSNGTFAITGNPYFDRETSAIFLKDIQIEELKLTNMDIDKNFVNTIITNTKPVIDNVFNRIPIYKVDKSSFKGSFINDIKIEDSELLVTFGL</sequence>
<accession>A0AAD0SND1</accession>
<evidence type="ECO:0000313" key="2">
    <source>
        <dbReference type="Proteomes" id="UP000263040"/>
    </source>
</evidence>
<organism evidence="1 2">
    <name type="scientific">Arcobacter suis CECT 7833</name>
    <dbReference type="NCBI Taxonomy" id="663365"/>
    <lineage>
        <taxon>Bacteria</taxon>
        <taxon>Pseudomonadati</taxon>
        <taxon>Campylobacterota</taxon>
        <taxon>Epsilonproteobacteria</taxon>
        <taxon>Campylobacterales</taxon>
        <taxon>Arcobacteraceae</taxon>
        <taxon>Arcobacter</taxon>
    </lineage>
</organism>
<dbReference type="RefSeq" id="WP_118885267.1">
    <property type="nucleotide sequence ID" value="NZ_CP032100.1"/>
</dbReference>
<dbReference type="Pfam" id="PF07273">
    <property type="entry name" value="DUF1439"/>
    <property type="match status" value="1"/>
</dbReference>